<evidence type="ECO:0000256" key="1">
    <source>
        <dbReference type="ARBA" id="ARBA00023015"/>
    </source>
</evidence>
<dbReference type="InterPro" id="IPR001138">
    <property type="entry name" value="Zn2Cys6_DnaBD"/>
</dbReference>
<dbReference type="Proteomes" id="UP001227192">
    <property type="component" value="Unassembled WGS sequence"/>
</dbReference>
<evidence type="ECO:0000256" key="5">
    <source>
        <dbReference type="SAM" id="MobiDB-lite"/>
    </source>
</evidence>
<reference evidence="7" key="1">
    <citation type="submission" date="2015-06" db="EMBL/GenBank/DDBJ databases">
        <authorList>
            <person name="Nguyen H."/>
        </authorList>
    </citation>
    <scope>NUCLEOTIDE SEQUENCE</scope>
    <source>
        <strain evidence="7">DAOM 180753</strain>
    </source>
</reference>
<dbReference type="CDD" id="cd00067">
    <property type="entry name" value="GAL4"/>
    <property type="match status" value="1"/>
</dbReference>
<feature type="region of interest" description="Disordered" evidence="5">
    <location>
        <begin position="1"/>
        <end position="23"/>
    </location>
</feature>
<keyword evidence="1" id="KW-0805">Transcription regulation</keyword>
<dbReference type="Pfam" id="PF00172">
    <property type="entry name" value="Zn_clus"/>
    <property type="match status" value="1"/>
</dbReference>
<gene>
    <name evidence="7" type="ORF">VN97_g11686</name>
</gene>
<evidence type="ECO:0000313" key="8">
    <source>
        <dbReference type="Proteomes" id="UP001227192"/>
    </source>
</evidence>
<accession>A0AAI9T7M2</accession>
<evidence type="ECO:0000313" key="7">
    <source>
        <dbReference type="EMBL" id="KAJ9481776.1"/>
    </source>
</evidence>
<feature type="compositionally biased region" description="Polar residues" evidence="5">
    <location>
        <begin position="114"/>
        <end position="134"/>
    </location>
</feature>
<evidence type="ECO:0000256" key="4">
    <source>
        <dbReference type="ARBA" id="ARBA00023242"/>
    </source>
</evidence>
<dbReference type="GO" id="GO:0003677">
    <property type="term" value="F:DNA binding"/>
    <property type="evidence" value="ECO:0007669"/>
    <property type="project" value="UniProtKB-KW"/>
</dbReference>
<keyword evidence="2" id="KW-0238">DNA-binding</keyword>
<reference evidence="7" key="2">
    <citation type="journal article" date="2016" name="Fungal Biol.">
        <title>Ochratoxin A production by Penicillium thymicola.</title>
        <authorList>
            <person name="Nguyen H.D.T."/>
            <person name="McMullin D.R."/>
            <person name="Ponomareva E."/>
            <person name="Riley R."/>
            <person name="Pomraning K.R."/>
            <person name="Baker S.E."/>
            <person name="Seifert K.A."/>
        </authorList>
    </citation>
    <scope>NUCLEOTIDE SEQUENCE</scope>
    <source>
        <strain evidence="7">DAOM 180753</strain>
    </source>
</reference>
<feature type="region of interest" description="Disordered" evidence="5">
    <location>
        <begin position="268"/>
        <end position="305"/>
    </location>
</feature>
<keyword evidence="3" id="KW-0804">Transcription</keyword>
<keyword evidence="4" id="KW-0539">Nucleus</keyword>
<dbReference type="GO" id="GO:0000981">
    <property type="term" value="F:DNA-binding transcription factor activity, RNA polymerase II-specific"/>
    <property type="evidence" value="ECO:0007669"/>
    <property type="project" value="InterPro"/>
</dbReference>
<dbReference type="EMBL" id="LACB01000685">
    <property type="protein sequence ID" value="KAJ9481776.1"/>
    <property type="molecule type" value="Genomic_DNA"/>
</dbReference>
<name>A0AAI9T7M2_PENTH</name>
<protein>
    <recommendedName>
        <fullName evidence="6">Zn(2)-C6 fungal-type domain-containing protein</fullName>
    </recommendedName>
</protein>
<comment type="caution">
    <text evidence="7">The sequence shown here is derived from an EMBL/GenBank/DDBJ whole genome shotgun (WGS) entry which is preliminary data.</text>
</comment>
<feature type="non-terminal residue" evidence="7">
    <location>
        <position position="1"/>
    </location>
</feature>
<proteinExistence type="predicted"/>
<evidence type="ECO:0000259" key="6">
    <source>
        <dbReference type="PROSITE" id="PS50048"/>
    </source>
</evidence>
<dbReference type="PROSITE" id="PS00463">
    <property type="entry name" value="ZN2_CY6_FUNGAL_1"/>
    <property type="match status" value="1"/>
</dbReference>
<dbReference type="InterPro" id="IPR036864">
    <property type="entry name" value="Zn2-C6_fun-type_DNA-bd_sf"/>
</dbReference>
<evidence type="ECO:0000256" key="2">
    <source>
        <dbReference type="ARBA" id="ARBA00023125"/>
    </source>
</evidence>
<dbReference type="SUPFAM" id="SSF57701">
    <property type="entry name" value="Zn2/Cys6 DNA-binding domain"/>
    <property type="match status" value="1"/>
</dbReference>
<dbReference type="AlphaFoldDB" id="A0AAI9T7M2"/>
<sequence>LLKKKKGKRRRGRGDYSPVTQGQVTPIPTYRQALRIGSEKDSVEFIEHAKGEAASRLGGYVFSHSACESCRLKKLRCSGHKSGCDRCRSQALKCSYQIAAQSNSSRPKSRSHSQANLSNTSGAAGTSNAPSPLDNNRVDQEIGEWGMAETDPTGSVVTTTSQFSRDINRVNRGEHSNPDHLRQVRSFGGELDYSENELNDIFSNIAYLQPDDIQTNVFMGAADPALLDSETFDSMTETANSMPDDIGDIAASQPASADAQSSFMAFDHAHTSPSSSSRQNSDAPGSDDFMATNLGRARSGTDPSSCQCRGSILGVLAEIESNILSASPSNMYAILSYLRRTTAASNDILTCRFCNCRVKFFGLLGIIGEKITSLSGAIIAAFVCRMKEQNNSVDFGESDFPDKRLDQNSAIQLGDFQVQTMQEFKVVSAAVIKLQLKYSVTFVSRTRELALSMNRLAQAQGLKKLESRLKELFIKMQRMVSEVDSNCCGI</sequence>
<dbReference type="Gene3D" id="4.10.240.10">
    <property type="entry name" value="Zn(2)-C6 fungal-type DNA-binding domain"/>
    <property type="match status" value="1"/>
</dbReference>
<feature type="compositionally biased region" description="Polar residues" evidence="5">
    <location>
        <begin position="271"/>
        <end position="283"/>
    </location>
</feature>
<feature type="domain" description="Zn(2)-C6 fungal-type" evidence="6">
    <location>
        <begin position="66"/>
        <end position="96"/>
    </location>
</feature>
<feature type="region of interest" description="Disordered" evidence="5">
    <location>
        <begin position="101"/>
        <end position="137"/>
    </location>
</feature>
<dbReference type="GO" id="GO:0008270">
    <property type="term" value="F:zinc ion binding"/>
    <property type="evidence" value="ECO:0007669"/>
    <property type="project" value="InterPro"/>
</dbReference>
<feature type="compositionally biased region" description="Basic residues" evidence="5">
    <location>
        <begin position="1"/>
        <end position="12"/>
    </location>
</feature>
<organism evidence="7 8">
    <name type="scientific">Penicillium thymicola</name>
    <dbReference type="NCBI Taxonomy" id="293382"/>
    <lineage>
        <taxon>Eukaryota</taxon>
        <taxon>Fungi</taxon>
        <taxon>Dikarya</taxon>
        <taxon>Ascomycota</taxon>
        <taxon>Pezizomycotina</taxon>
        <taxon>Eurotiomycetes</taxon>
        <taxon>Eurotiomycetidae</taxon>
        <taxon>Eurotiales</taxon>
        <taxon>Aspergillaceae</taxon>
        <taxon>Penicillium</taxon>
    </lineage>
</organism>
<keyword evidence="8" id="KW-1185">Reference proteome</keyword>
<evidence type="ECO:0000256" key="3">
    <source>
        <dbReference type="ARBA" id="ARBA00023163"/>
    </source>
</evidence>
<dbReference type="PROSITE" id="PS50048">
    <property type="entry name" value="ZN2_CY6_FUNGAL_2"/>
    <property type="match status" value="1"/>
</dbReference>